<dbReference type="EMBL" id="CBIT010000106">
    <property type="protein sequence ID" value="CDE31758.1"/>
    <property type="molecule type" value="Genomic_DNA"/>
</dbReference>
<evidence type="ECO:0000256" key="1">
    <source>
        <dbReference type="SAM" id="Phobius"/>
    </source>
</evidence>
<keyword evidence="1" id="KW-1133">Transmembrane helix</keyword>
<dbReference type="NCBIfam" id="NF033879">
    <property type="entry name" value="smalltalk"/>
    <property type="match status" value="1"/>
</dbReference>
<dbReference type="InterPro" id="IPR045505">
    <property type="entry name" value="DUF6486"/>
</dbReference>
<evidence type="ECO:0000313" key="3">
    <source>
        <dbReference type="Proteomes" id="UP000018072"/>
    </source>
</evidence>
<keyword evidence="1" id="KW-0472">Membrane</keyword>
<dbReference type="STRING" id="1263103.BN741_01120"/>
<dbReference type="AlphaFoldDB" id="R7GYG4"/>
<dbReference type="Proteomes" id="UP000018072">
    <property type="component" value="Unassembled WGS sequence"/>
</dbReference>
<comment type="caution">
    <text evidence="2">The sequence shown here is derived from an EMBL/GenBank/DDBJ whole genome shotgun (WGS) entry which is preliminary data.</text>
</comment>
<organism evidence="2 3">
    <name type="scientific">Leyella stercorea CAG:629</name>
    <dbReference type="NCBI Taxonomy" id="1263103"/>
    <lineage>
        <taxon>Bacteria</taxon>
        <taxon>Pseudomonadati</taxon>
        <taxon>Bacteroidota</taxon>
        <taxon>Bacteroidia</taxon>
        <taxon>Bacteroidales</taxon>
        <taxon>Prevotellaceae</taxon>
        <taxon>Leyella</taxon>
    </lineage>
</organism>
<keyword evidence="1" id="KW-0812">Transmembrane</keyword>
<protein>
    <recommendedName>
        <fullName evidence="4">Smalltalk protein</fullName>
    </recommendedName>
</protein>
<accession>R7GYG4</accession>
<evidence type="ECO:0008006" key="4">
    <source>
        <dbReference type="Google" id="ProtNLM"/>
    </source>
</evidence>
<name>R7GYG4_9BACT</name>
<feature type="transmembrane region" description="Helical" evidence="1">
    <location>
        <begin position="12"/>
        <end position="29"/>
    </location>
</feature>
<evidence type="ECO:0000313" key="2">
    <source>
        <dbReference type="EMBL" id="CDE31758.1"/>
    </source>
</evidence>
<proteinExistence type="predicted"/>
<sequence>MNKDTWRTILKLIVAVATAVLSTLGVQAMV</sequence>
<reference evidence="2" key="1">
    <citation type="submission" date="2012-11" db="EMBL/GenBank/DDBJ databases">
        <title>Dependencies among metagenomic species, viruses, plasmids and units of genetic variation.</title>
        <authorList>
            <person name="Nielsen H.B."/>
            <person name="Almeida M."/>
            <person name="Juncker A.S."/>
            <person name="Rasmussen S."/>
            <person name="Li J."/>
            <person name="Sunagawa S."/>
            <person name="Plichta D."/>
            <person name="Gautier L."/>
            <person name="Le Chatelier E."/>
            <person name="Peletier E."/>
            <person name="Bonde I."/>
            <person name="Nielsen T."/>
            <person name="Manichanh C."/>
            <person name="Arumugam M."/>
            <person name="Batto J."/>
            <person name="Santos M.B.Q.D."/>
            <person name="Blom N."/>
            <person name="Borruel N."/>
            <person name="Burgdorf K.S."/>
            <person name="Boumezbeur F."/>
            <person name="Casellas F."/>
            <person name="Dore J."/>
            <person name="Guarner F."/>
            <person name="Hansen T."/>
            <person name="Hildebrand F."/>
            <person name="Kaas R.S."/>
            <person name="Kennedy S."/>
            <person name="Kristiansen K."/>
            <person name="Kultima J.R."/>
            <person name="Leonard P."/>
            <person name="Levenez F."/>
            <person name="Lund O."/>
            <person name="Moumen B."/>
            <person name="Le Paslier D."/>
            <person name="Pons N."/>
            <person name="Pedersen O."/>
            <person name="Prifti E."/>
            <person name="Qin J."/>
            <person name="Raes J."/>
            <person name="Tap J."/>
            <person name="Tims S."/>
            <person name="Ussery D.W."/>
            <person name="Yamada T."/>
            <person name="MetaHit consortium"/>
            <person name="Renault P."/>
            <person name="Sicheritz-Ponten T."/>
            <person name="Bork P."/>
            <person name="Wang J."/>
            <person name="Brunak S."/>
            <person name="Ehrlich S.D."/>
        </authorList>
    </citation>
    <scope>NUCLEOTIDE SEQUENCE [LARGE SCALE GENOMIC DNA]</scope>
</reference>
<gene>
    <name evidence="2" type="ORF">BN741_01120</name>
</gene>
<dbReference type="Pfam" id="PF20096">
    <property type="entry name" value="DUF6486"/>
    <property type="match status" value="1"/>
</dbReference>